<evidence type="ECO:0000259" key="2">
    <source>
        <dbReference type="Pfam" id="PF01370"/>
    </source>
</evidence>
<reference evidence="3 4" key="1">
    <citation type="journal article" date="2015" name="Genome Announc.">
        <title>Expanding the biotechnology potential of lactobacilli through comparative genomics of 213 strains and associated genera.</title>
        <authorList>
            <person name="Sun Z."/>
            <person name="Harris H.M."/>
            <person name="McCann A."/>
            <person name="Guo C."/>
            <person name="Argimon S."/>
            <person name="Zhang W."/>
            <person name="Yang X."/>
            <person name="Jeffery I.B."/>
            <person name="Cooney J.C."/>
            <person name="Kagawa T.F."/>
            <person name="Liu W."/>
            <person name="Song Y."/>
            <person name="Salvetti E."/>
            <person name="Wrobel A."/>
            <person name="Rasinkangas P."/>
            <person name="Parkhill J."/>
            <person name="Rea M.C."/>
            <person name="O'Sullivan O."/>
            <person name="Ritari J."/>
            <person name="Douillard F.P."/>
            <person name="Paul Ross R."/>
            <person name="Yang R."/>
            <person name="Briner A.E."/>
            <person name="Felis G.E."/>
            <person name="de Vos W.M."/>
            <person name="Barrangou R."/>
            <person name="Klaenhammer T.R."/>
            <person name="Caufield P.W."/>
            <person name="Cui Y."/>
            <person name="Zhang H."/>
            <person name="O'Toole P.W."/>
        </authorList>
    </citation>
    <scope>NUCLEOTIDE SEQUENCE [LARGE SCALE GENOMIC DNA]</scope>
    <source>
        <strain evidence="3 4">DSM 19519</strain>
    </source>
</reference>
<dbReference type="EMBL" id="AZDX01000006">
    <property type="protein sequence ID" value="KRL07483.1"/>
    <property type="molecule type" value="Genomic_DNA"/>
</dbReference>
<evidence type="ECO:0000313" key="3">
    <source>
        <dbReference type="EMBL" id="KRL07483.1"/>
    </source>
</evidence>
<proteinExistence type="inferred from homology"/>
<feature type="domain" description="NAD-dependent epimerase/dehydratase" evidence="2">
    <location>
        <begin position="4"/>
        <end position="234"/>
    </location>
</feature>
<evidence type="ECO:0000313" key="4">
    <source>
        <dbReference type="Proteomes" id="UP000051448"/>
    </source>
</evidence>
<dbReference type="PATRIC" id="fig|1423759.3.peg.1955"/>
<accession>A0A0R1MSY2</accession>
<comment type="similarity">
    <text evidence="1">Belongs to the NAD(P)-dependent epimerase/dehydratase family.</text>
</comment>
<dbReference type="Proteomes" id="UP000051448">
    <property type="component" value="Unassembled WGS sequence"/>
</dbReference>
<keyword evidence="4" id="KW-1185">Reference proteome</keyword>
<evidence type="ECO:0000256" key="1">
    <source>
        <dbReference type="ARBA" id="ARBA00007637"/>
    </source>
</evidence>
<dbReference type="RefSeq" id="WP_057869124.1">
    <property type="nucleotide sequence ID" value="NZ_AZDX01000006.1"/>
</dbReference>
<dbReference type="STRING" id="1423759.FC92_GL001872"/>
<sequence>MTSVLITGAKGFIGSSLIKLFTSKKYKVIGWDVDIKETKFKDNDNLKEVDLGNQNLISRELIKDKPDIIIHCAGSADVSKSVRNPDIDFQGNVALTHNLLFGIYKSGITLPKIIFLSSAAVYGNPKKLPITEKAPVNPLSPYALHKVMCEQMCQYFISNYQMNIKILRIFSAYGTGLKKQIFWDMYNKAKLTGRLDMFGSGNESRDFINITDVIESIYLVATKDTADYDIYNVANGSEVSIRDAATLFANIMRVPSEKVYFNNVVREGDPLNWQADISRLKNLGYKPSVSMENGLVDYFKWIEGNSIY</sequence>
<comment type="caution">
    <text evidence="3">The sequence shown here is derived from an EMBL/GenBank/DDBJ whole genome shotgun (WGS) entry which is preliminary data.</text>
</comment>
<dbReference type="Gene3D" id="3.40.50.720">
    <property type="entry name" value="NAD(P)-binding Rossmann-like Domain"/>
    <property type="match status" value="1"/>
</dbReference>
<name>A0A0R1MSY2_9LACO</name>
<dbReference type="InterPro" id="IPR001509">
    <property type="entry name" value="Epimerase_deHydtase"/>
</dbReference>
<dbReference type="SUPFAM" id="SSF51735">
    <property type="entry name" value="NAD(P)-binding Rossmann-fold domains"/>
    <property type="match status" value="1"/>
</dbReference>
<organism evidence="3 4">
    <name type="scientific">Liquorilactobacillus hordei DSM 19519</name>
    <dbReference type="NCBI Taxonomy" id="1423759"/>
    <lineage>
        <taxon>Bacteria</taxon>
        <taxon>Bacillati</taxon>
        <taxon>Bacillota</taxon>
        <taxon>Bacilli</taxon>
        <taxon>Lactobacillales</taxon>
        <taxon>Lactobacillaceae</taxon>
        <taxon>Liquorilactobacillus</taxon>
    </lineage>
</organism>
<protein>
    <recommendedName>
        <fullName evidence="2">NAD-dependent epimerase/dehydratase domain-containing protein</fullName>
    </recommendedName>
</protein>
<dbReference type="AlphaFoldDB" id="A0A0R1MSY2"/>
<dbReference type="OrthoDB" id="9811743at2"/>
<gene>
    <name evidence="3" type="ORF">FC92_GL001872</name>
</gene>
<dbReference type="Pfam" id="PF01370">
    <property type="entry name" value="Epimerase"/>
    <property type="match status" value="1"/>
</dbReference>
<dbReference type="PANTHER" id="PTHR43000">
    <property type="entry name" value="DTDP-D-GLUCOSE 4,6-DEHYDRATASE-RELATED"/>
    <property type="match status" value="1"/>
</dbReference>
<dbReference type="InterPro" id="IPR036291">
    <property type="entry name" value="NAD(P)-bd_dom_sf"/>
</dbReference>
<dbReference type="GeneID" id="98310825"/>